<dbReference type="RefSeq" id="WP_152204381.1">
    <property type="nucleotide sequence ID" value="NZ_VUKF01000051.1"/>
</dbReference>
<feature type="chain" id="PRO_5029685217" description="Lipoprotein" evidence="1">
    <location>
        <begin position="26"/>
        <end position="166"/>
    </location>
</feature>
<dbReference type="AlphaFoldDB" id="A0A7J5UNS4"/>
<sequence length="166" mass="17043">MSGRPARTVVVLRHAAVAAAVGMLAAGCGNSLGPGTSEGFAGTAIVVQDVEGLGSQPIDEGWVIAIPTDRIGQVLTDLPEDQLSEPHLQHVTTPVATEDVRTAGGSVGELDGGRFTLEIEAREYFACLVRDTGQGQHTSGCDLVDLPATGTLELTTGEGGVRVEVP</sequence>
<evidence type="ECO:0008006" key="4">
    <source>
        <dbReference type="Google" id="ProtNLM"/>
    </source>
</evidence>
<keyword evidence="3" id="KW-1185">Reference proteome</keyword>
<dbReference type="EMBL" id="WHJE01000045">
    <property type="protein sequence ID" value="KAE8764048.1"/>
    <property type="molecule type" value="Genomic_DNA"/>
</dbReference>
<name>A0A7J5UNS4_9MICO</name>
<evidence type="ECO:0000313" key="3">
    <source>
        <dbReference type="Proteomes" id="UP000451860"/>
    </source>
</evidence>
<protein>
    <recommendedName>
        <fullName evidence="4">Lipoprotein</fullName>
    </recommendedName>
</protein>
<evidence type="ECO:0000256" key="1">
    <source>
        <dbReference type="SAM" id="SignalP"/>
    </source>
</evidence>
<feature type="signal peptide" evidence="1">
    <location>
        <begin position="1"/>
        <end position="25"/>
    </location>
</feature>
<accession>A0A7J5UNS4</accession>
<keyword evidence="1" id="KW-0732">Signal</keyword>
<comment type="caution">
    <text evidence="2">The sequence shown here is derived from an EMBL/GenBank/DDBJ whole genome shotgun (WGS) entry which is preliminary data.</text>
</comment>
<gene>
    <name evidence="2" type="ORF">GB883_11035</name>
</gene>
<proteinExistence type="predicted"/>
<dbReference type="PROSITE" id="PS51257">
    <property type="entry name" value="PROKAR_LIPOPROTEIN"/>
    <property type="match status" value="1"/>
</dbReference>
<organism evidence="2 3">
    <name type="scientific">Georgenia thermotolerans</name>
    <dbReference type="NCBI Taxonomy" id="527326"/>
    <lineage>
        <taxon>Bacteria</taxon>
        <taxon>Bacillati</taxon>
        <taxon>Actinomycetota</taxon>
        <taxon>Actinomycetes</taxon>
        <taxon>Micrococcales</taxon>
        <taxon>Bogoriellaceae</taxon>
        <taxon>Georgenia</taxon>
    </lineage>
</organism>
<dbReference type="Proteomes" id="UP000451860">
    <property type="component" value="Unassembled WGS sequence"/>
</dbReference>
<reference evidence="2 3" key="1">
    <citation type="submission" date="2019-10" db="EMBL/GenBank/DDBJ databases">
        <title>Georgenia wutianyii sp. nov. and Georgenia yuyongxinii sp. nov. isolated from plateau pika (Ochotona curzoniae) in the Qinghai-Tibet plateau of China.</title>
        <authorList>
            <person name="Tian Z."/>
        </authorList>
    </citation>
    <scope>NUCLEOTIDE SEQUENCE [LARGE SCALE GENOMIC DNA]</scope>
    <source>
        <strain evidence="2 3">DSM 21501</strain>
    </source>
</reference>
<evidence type="ECO:0000313" key="2">
    <source>
        <dbReference type="EMBL" id="KAE8764048.1"/>
    </source>
</evidence>